<dbReference type="SUPFAM" id="SSF55874">
    <property type="entry name" value="ATPase domain of HSP90 chaperone/DNA topoisomerase II/histidine kinase"/>
    <property type="match status" value="1"/>
</dbReference>
<dbReference type="Pfam" id="PF13426">
    <property type="entry name" value="PAS_9"/>
    <property type="match status" value="1"/>
</dbReference>
<dbReference type="Gene3D" id="3.30.565.10">
    <property type="entry name" value="Histidine kinase-like ATPase, C-terminal domain"/>
    <property type="match status" value="1"/>
</dbReference>
<reference evidence="23" key="1">
    <citation type="submission" date="2018-05" db="EMBL/GenBank/DDBJ databases">
        <title>Azospirillum thermophila sp. nov., a novel isolated from hot spring.</title>
        <authorList>
            <person name="Zhao Z."/>
        </authorList>
    </citation>
    <scope>NUCLEOTIDE SEQUENCE [LARGE SCALE GENOMIC DNA]</scope>
    <source>
        <strain evidence="23">CFH 70021</strain>
    </source>
</reference>
<evidence type="ECO:0000256" key="11">
    <source>
        <dbReference type="ARBA" id="ARBA00022989"/>
    </source>
</evidence>
<feature type="modified residue" description="Phosphohistidine" evidence="14">
    <location>
        <position position="1149"/>
    </location>
</feature>
<dbReference type="GO" id="GO:0005524">
    <property type="term" value="F:ATP binding"/>
    <property type="evidence" value="ECO:0007669"/>
    <property type="project" value="UniProtKB-KW"/>
</dbReference>
<keyword evidence="11" id="KW-1133">Transmembrane helix</keyword>
<dbReference type="GO" id="GO:0000155">
    <property type="term" value="F:phosphorelay sensor kinase activity"/>
    <property type="evidence" value="ECO:0007669"/>
    <property type="project" value="InterPro"/>
</dbReference>
<keyword evidence="8" id="KW-0547">Nucleotide-binding</keyword>
<proteinExistence type="predicted"/>
<dbReference type="InterPro" id="IPR003594">
    <property type="entry name" value="HATPase_dom"/>
</dbReference>
<evidence type="ECO:0000313" key="23">
    <source>
        <dbReference type="Proteomes" id="UP000245629"/>
    </source>
</evidence>
<dbReference type="InterPro" id="IPR001789">
    <property type="entry name" value="Sig_transdc_resp-reg_receiver"/>
</dbReference>
<feature type="domain" description="PAC" evidence="20">
    <location>
        <begin position="485"/>
        <end position="538"/>
    </location>
</feature>
<keyword evidence="9 22" id="KW-0418">Kinase</keyword>
<dbReference type="GO" id="GO:0006355">
    <property type="term" value="P:regulation of DNA-templated transcription"/>
    <property type="evidence" value="ECO:0007669"/>
    <property type="project" value="InterPro"/>
</dbReference>
<evidence type="ECO:0000256" key="10">
    <source>
        <dbReference type="ARBA" id="ARBA00022840"/>
    </source>
</evidence>
<dbReference type="SUPFAM" id="SSF55785">
    <property type="entry name" value="PYP-like sensor domain (PAS domain)"/>
    <property type="match status" value="3"/>
</dbReference>
<dbReference type="InterPro" id="IPR000014">
    <property type="entry name" value="PAS"/>
</dbReference>
<dbReference type="PROSITE" id="PS50113">
    <property type="entry name" value="PAC"/>
    <property type="match status" value="3"/>
</dbReference>
<feature type="domain" description="PAC" evidence="20">
    <location>
        <begin position="357"/>
        <end position="408"/>
    </location>
</feature>
<dbReference type="CDD" id="cd16922">
    <property type="entry name" value="HATPase_EvgS-ArcB-TorS-like"/>
    <property type="match status" value="1"/>
</dbReference>
<dbReference type="InterPro" id="IPR035965">
    <property type="entry name" value="PAS-like_dom_sf"/>
</dbReference>
<dbReference type="PROSITE" id="PS50894">
    <property type="entry name" value="HPT"/>
    <property type="match status" value="1"/>
</dbReference>
<dbReference type="Pfam" id="PF00072">
    <property type="entry name" value="Response_reg"/>
    <property type="match status" value="2"/>
</dbReference>
<evidence type="ECO:0000256" key="2">
    <source>
        <dbReference type="ARBA" id="ARBA00004651"/>
    </source>
</evidence>
<dbReference type="OrthoDB" id="9801651at2"/>
<feature type="domain" description="Histidine kinase" evidence="17">
    <location>
        <begin position="556"/>
        <end position="777"/>
    </location>
</feature>
<evidence type="ECO:0000256" key="13">
    <source>
        <dbReference type="ARBA" id="ARBA00023136"/>
    </source>
</evidence>
<evidence type="ECO:0000256" key="3">
    <source>
        <dbReference type="ARBA" id="ARBA00012438"/>
    </source>
</evidence>
<dbReference type="Pfam" id="PF00989">
    <property type="entry name" value="PAS"/>
    <property type="match status" value="1"/>
</dbReference>
<gene>
    <name evidence="22" type="ORF">DEW08_03985</name>
</gene>
<keyword evidence="10" id="KW-0067">ATP-binding</keyword>
<dbReference type="SUPFAM" id="SSF52172">
    <property type="entry name" value="CheY-like"/>
    <property type="match status" value="2"/>
</dbReference>
<dbReference type="InterPro" id="IPR005467">
    <property type="entry name" value="His_kinase_dom"/>
</dbReference>
<evidence type="ECO:0000256" key="9">
    <source>
        <dbReference type="ARBA" id="ARBA00022777"/>
    </source>
</evidence>
<dbReference type="SMART" id="SM00086">
    <property type="entry name" value="PAC"/>
    <property type="match status" value="3"/>
</dbReference>
<dbReference type="FunFam" id="3.30.565.10:FF:000010">
    <property type="entry name" value="Sensor histidine kinase RcsC"/>
    <property type="match status" value="1"/>
</dbReference>
<evidence type="ECO:0000256" key="5">
    <source>
        <dbReference type="ARBA" id="ARBA00022553"/>
    </source>
</evidence>
<dbReference type="InterPro" id="IPR001610">
    <property type="entry name" value="PAC"/>
</dbReference>
<dbReference type="Pfam" id="PF01627">
    <property type="entry name" value="Hpt"/>
    <property type="match status" value="1"/>
</dbReference>
<dbReference type="FunFam" id="1.10.287.130:FF:000003">
    <property type="entry name" value="Histidine kinase"/>
    <property type="match status" value="1"/>
</dbReference>
<evidence type="ECO:0000256" key="15">
    <source>
        <dbReference type="PROSITE-ProRule" id="PRU00169"/>
    </source>
</evidence>
<dbReference type="InterPro" id="IPR013767">
    <property type="entry name" value="PAS_fold"/>
</dbReference>
<feature type="coiled-coil region" evidence="16">
    <location>
        <begin position="70"/>
        <end position="104"/>
    </location>
</feature>
<dbReference type="KEGG" id="azz:DEW08_03985"/>
<feature type="domain" description="PAS" evidence="19">
    <location>
        <begin position="167"/>
        <end position="208"/>
    </location>
</feature>
<evidence type="ECO:0000256" key="1">
    <source>
        <dbReference type="ARBA" id="ARBA00000085"/>
    </source>
</evidence>
<dbReference type="EC" id="2.7.13.3" evidence="3"/>
<accession>A0A2S2CLV0</accession>
<dbReference type="PROSITE" id="PS50112">
    <property type="entry name" value="PAS"/>
    <property type="match status" value="3"/>
</dbReference>
<dbReference type="PANTHER" id="PTHR45339">
    <property type="entry name" value="HYBRID SIGNAL TRANSDUCTION HISTIDINE KINASE J"/>
    <property type="match status" value="1"/>
</dbReference>
<dbReference type="EMBL" id="CP029352">
    <property type="protein sequence ID" value="AWK85436.1"/>
    <property type="molecule type" value="Genomic_DNA"/>
</dbReference>
<dbReference type="CDD" id="cd00130">
    <property type="entry name" value="PAS"/>
    <property type="match status" value="3"/>
</dbReference>
<dbReference type="PANTHER" id="PTHR45339:SF1">
    <property type="entry name" value="HYBRID SIGNAL TRANSDUCTION HISTIDINE KINASE J"/>
    <property type="match status" value="1"/>
</dbReference>
<dbReference type="PROSITE" id="PS50109">
    <property type="entry name" value="HIS_KIN"/>
    <property type="match status" value="1"/>
</dbReference>
<dbReference type="InterPro" id="IPR011006">
    <property type="entry name" value="CheY-like_superfamily"/>
</dbReference>
<dbReference type="Pfam" id="PF08447">
    <property type="entry name" value="PAS_3"/>
    <property type="match status" value="1"/>
</dbReference>
<keyword evidence="6" id="KW-0808">Transferase</keyword>
<dbReference type="InterPro" id="IPR036097">
    <property type="entry name" value="HisK_dim/P_sf"/>
</dbReference>
<name>A0A2S2CLV0_9PROT</name>
<dbReference type="Gene3D" id="3.30.450.20">
    <property type="entry name" value="PAS domain"/>
    <property type="match status" value="3"/>
</dbReference>
<dbReference type="RefSeq" id="WP_109324672.1">
    <property type="nucleotide sequence ID" value="NZ_CP029352.1"/>
</dbReference>
<keyword evidence="5 15" id="KW-0597">Phosphoprotein</keyword>
<dbReference type="SUPFAM" id="SSF47226">
    <property type="entry name" value="Histidine-containing phosphotransfer domain, HPT domain"/>
    <property type="match status" value="1"/>
</dbReference>
<feature type="domain" description="PAS" evidence="19">
    <location>
        <begin position="409"/>
        <end position="481"/>
    </location>
</feature>
<comment type="catalytic activity">
    <reaction evidence="1">
        <text>ATP + protein L-histidine = ADP + protein N-phospho-L-histidine.</text>
        <dbReference type="EC" id="2.7.13.3"/>
    </reaction>
</comment>
<dbReference type="Proteomes" id="UP000245629">
    <property type="component" value="Chromosome 1"/>
</dbReference>
<keyword evidence="23" id="KW-1185">Reference proteome</keyword>
<keyword evidence="16" id="KW-0175">Coiled coil</keyword>
<dbReference type="InterPro" id="IPR008207">
    <property type="entry name" value="Sig_transdc_His_kin_Hpt_dom"/>
</dbReference>
<evidence type="ECO:0000256" key="14">
    <source>
        <dbReference type="PROSITE-ProRule" id="PRU00110"/>
    </source>
</evidence>
<dbReference type="Gene3D" id="1.10.287.130">
    <property type="match status" value="1"/>
</dbReference>
<feature type="modified residue" description="4-aspartylphosphate" evidence="15">
    <location>
        <position position="850"/>
    </location>
</feature>
<keyword evidence="4" id="KW-1003">Cell membrane</keyword>
<evidence type="ECO:0000313" key="22">
    <source>
        <dbReference type="EMBL" id="AWK85436.1"/>
    </source>
</evidence>
<dbReference type="InterPro" id="IPR004358">
    <property type="entry name" value="Sig_transdc_His_kin-like_C"/>
</dbReference>
<dbReference type="NCBIfam" id="TIGR00229">
    <property type="entry name" value="sensory_box"/>
    <property type="match status" value="3"/>
</dbReference>
<evidence type="ECO:0000256" key="6">
    <source>
        <dbReference type="ARBA" id="ARBA00022679"/>
    </source>
</evidence>
<dbReference type="InterPro" id="IPR003661">
    <property type="entry name" value="HisK_dim/P_dom"/>
</dbReference>
<dbReference type="InterPro" id="IPR036890">
    <property type="entry name" value="HATPase_C_sf"/>
</dbReference>
<dbReference type="SMART" id="SM00387">
    <property type="entry name" value="HATPase_c"/>
    <property type="match status" value="1"/>
</dbReference>
<dbReference type="SMART" id="SM00388">
    <property type="entry name" value="HisKA"/>
    <property type="match status" value="1"/>
</dbReference>
<evidence type="ECO:0000256" key="8">
    <source>
        <dbReference type="ARBA" id="ARBA00022741"/>
    </source>
</evidence>
<dbReference type="PROSITE" id="PS50110">
    <property type="entry name" value="RESPONSE_REGULATORY"/>
    <property type="match status" value="2"/>
</dbReference>
<dbReference type="GO" id="GO:0005886">
    <property type="term" value="C:plasma membrane"/>
    <property type="evidence" value="ECO:0007669"/>
    <property type="project" value="UniProtKB-SubCell"/>
</dbReference>
<dbReference type="InterPro" id="IPR013655">
    <property type="entry name" value="PAS_fold_3"/>
</dbReference>
<sequence length="1305" mass="141553">MHRLLQSQLKRVLGIRTPEELDTLLSELKDLGGRPGVGPTAARFLQEVGTLLGRVEQSYEQADRDLSLRARSLQLSSQELAEANERLRQEAATQSQAIARLRGTANSLLRADGRPELDSSLDDAEGEDGSTGLERLSHLMAQLVDERASALRELELQKFALDQHAIVSITDPRGRILYANDKFCQISGYDRDELIGRDHRIVNSGHHPPSFFAEMWHTIMDGQVWHGEIANRTKSGEIYWVAATVVPQLGIDGRPVRYIAIRTDITPRKHMEAELLESRRFLQSITDSMGEGVFSLDRRGYCTFLNPEAERLLGWSLADLRGITFHDAVHYKEASGRAVAKEDCPVMLSIRQGRTYRSDTDHFIRRDGTVFPISVISVPLREDGQIVGSVTVFQDITERQRILNALQESEKRLAIALDASQTGLWDWNPVTDAAYFSTHWLGMLGYGPDDLPACGRTWLSLLHPDDRDAVLNRLETHKRGDTPVYAVEFRMRHKDGGWVWILSAGKVTERGEDGAPTRITGIHKDITDLKRTEAELAHAKEEADRANRLKSDFLANMSHEIRTPMNAVIGLSHLIMTTELTRRQRDYMDKIHAASRNLLGIINDILDFSKIEAGKLTIETIPFQIADVLQEVTTVVQPRLREKGLELIVDLGAEVPTTLLGDPLRLGQVVLNLVSNAVKFTERGEVVVCVAGSRDGGDGYRLDVTVRDTGIGMSPAQVANLFRPFTQADSSTTRRFGGTGLGLAICRQLVELMGGSIGVESTAGVGTTFRFSILGRVAPEAASADRMPTDLMGRRVLVVDDSDAVRSILSDMLERFGLAVEAVPGGWDALARMENAIIGAEPPVDLLVLDWRMPDLDGVETLHRLQAMQEAHPPVIMTTAYGGDAMHDALDGGRVAAILEKPVTPSAMLDSVMTALGRDSSGRASGSALPAPRHVRPAAAGEDLSALVGRRVLLVEDNAINQQVACGLLELAGVEVAVAGSGEEALRILREQRFEVVLMDVQMPGLDGYETTGIIRREMELGDLPIVAMTAHAMAGDRERCLEAGMNDHVAKPIDPDALYAALLRWLKPSRRLGRGLTSAETGTGAGAAVLPDRLPGLDLAAARRSVGGNLGLLRRILGDFADSHGTDVARLSAEVASQSWRDALRTAHTLKGTSATIGALDLSQLAGDAERLLSGPAPALPPDLLPRLEAAMVEVVTGIRTLLRPLLQPLLHQDPQPDGAPATCTPARLAEAAALASRLELALSEGDPEAAELAEALAGLLEGSALAACAAAVARPASQFDFDEAATALTGLRAALHDHEEAGE</sequence>
<evidence type="ECO:0000256" key="4">
    <source>
        <dbReference type="ARBA" id="ARBA00022475"/>
    </source>
</evidence>
<evidence type="ECO:0000259" key="18">
    <source>
        <dbReference type="PROSITE" id="PS50110"/>
    </source>
</evidence>
<dbReference type="CDD" id="cd00156">
    <property type="entry name" value="REC"/>
    <property type="match status" value="1"/>
</dbReference>
<comment type="subcellular location">
    <subcellularLocation>
        <location evidence="2">Cell membrane</location>
        <topology evidence="2">Multi-pass membrane protein</topology>
    </subcellularLocation>
</comment>
<feature type="modified residue" description="4-aspartylphosphate" evidence="15">
    <location>
        <position position="1000"/>
    </location>
</feature>
<dbReference type="Gene3D" id="3.40.50.2300">
    <property type="match status" value="2"/>
</dbReference>
<dbReference type="SMART" id="SM00073">
    <property type="entry name" value="HPT"/>
    <property type="match status" value="1"/>
</dbReference>
<feature type="domain" description="PAS" evidence="19">
    <location>
        <begin position="278"/>
        <end position="322"/>
    </location>
</feature>
<evidence type="ECO:0000256" key="12">
    <source>
        <dbReference type="ARBA" id="ARBA00023012"/>
    </source>
</evidence>
<feature type="domain" description="PAC" evidence="20">
    <location>
        <begin position="225"/>
        <end position="277"/>
    </location>
</feature>
<dbReference type="SMART" id="SM00091">
    <property type="entry name" value="PAS"/>
    <property type="match status" value="3"/>
</dbReference>
<evidence type="ECO:0000259" key="17">
    <source>
        <dbReference type="PROSITE" id="PS50109"/>
    </source>
</evidence>
<protein>
    <recommendedName>
        <fullName evidence="3">histidine kinase</fullName>
        <ecNumber evidence="3">2.7.13.3</ecNumber>
    </recommendedName>
</protein>
<keyword evidence="7" id="KW-0812">Transmembrane</keyword>
<dbReference type="SUPFAM" id="SSF47384">
    <property type="entry name" value="Homodimeric domain of signal transducing histidine kinase"/>
    <property type="match status" value="1"/>
</dbReference>
<dbReference type="PRINTS" id="PR00344">
    <property type="entry name" value="BCTRLSENSOR"/>
</dbReference>
<dbReference type="Pfam" id="PF02518">
    <property type="entry name" value="HATPase_c"/>
    <property type="match status" value="1"/>
</dbReference>
<evidence type="ECO:0000256" key="16">
    <source>
        <dbReference type="SAM" id="Coils"/>
    </source>
</evidence>
<evidence type="ECO:0000259" key="19">
    <source>
        <dbReference type="PROSITE" id="PS50112"/>
    </source>
</evidence>
<feature type="domain" description="HPt" evidence="21">
    <location>
        <begin position="1110"/>
        <end position="1203"/>
    </location>
</feature>
<keyword evidence="13" id="KW-0472">Membrane</keyword>
<dbReference type="CDD" id="cd17546">
    <property type="entry name" value="REC_hyHK_CKI1_RcsC-like"/>
    <property type="match status" value="1"/>
</dbReference>
<dbReference type="InterPro" id="IPR000700">
    <property type="entry name" value="PAS-assoc_C"/>
</dbReference>
<feature type="coiled-coil region" evidence="16">
    <location>
        <begin position="522"/>
        <end position="556"/>
    </location>
</feature>
<dbReference type="CDD" id="cd00082">
    <property type="entry name" value="HisKA"/>
    <property type="match status" value="1"/>
</dbReference>
<dbReference type="InterPro" id="IPR036641">
    <property type="entry name" value="HPT_dom_sf"/>
</dbReference>
<evidence type="ECO:0000259" key="20">
    <source>
        <dbReference type="PROSITE" id="PS50113"/>
    </source>
</evidence>
<evidence type="ECO:0000259" key="21">
    <source>
        <dbReference type="PROSITE" id="PS50894"/>
    </source>
</evidence>
<dbReference type="SMART" id="SM00448">
    <property type="entry name" value="REC"/>
    <property type="match status" value="2"/>
</dbReference>
<organism evidence="22 23">
    <name type="scientific">Azospirillum thermophilum</name>
    <dbReference type="NCBI Taxonomy" id="2202148"/>
    <lineage>
        <taxon>Bacteria</taxon>
        <taxon>Pseudomonadati</taxon>
        <taxon>Pseudomonadota</taxon>
        <taxon>Alphaproteobacteria</taxon>
        <taxon>Rhodospirillales</taxon>
        <taxon>Azospirillaceae</taxon>
        <taxon>Azospirillum</taxon>
    </lineage>
</organism>
<feature type="domain" description="Response regulatory" evidence="18">
    <location>
        <begin position="795"/>
        <end position="916"/>
    </location>
</feature>
<dbReference type="Pfam" id="PF00512">
    <property type="entry name" value="HisKA"/>
    <property type="match status" value="1"/>
</dbReference>
<dbReference type="Gene3D" id="1.20.120.160">
    <property type="entry name" value="HPT domain"/>
    <property type="match status" value="1"/>
</dbReference>
<evidence type="ECO:0000256" key="7">
    <source>
        <dbReference type="ARBA" id="ARBA00022692"/>
    </source>
</evidence>
<feature type="domain" description="Response regulatory" evidence="18">
    <location>
        <begin position="951"/>
        <end position="1067"/>
    </location>
</feature>
<keyword evidence="12" id="KW-0902">Two-component regulatory system</keyword>